<evidence type="ECO:0000313" key="2">
    <source>
        <dbReference type="Proteomes" id="UP001300871"/>
    </source>
</evidence>
<organism evidence="1 2">
    <name type="scientific">Clostridium symbiosum</name>
    <name type="common">Bacteroides symbiosus</name>
    <dbReference type="NCBI Taxonomy" id="1512"/>
    <lineage>
        <taxon>Bacteria</taxon>
        <taxon>Bacillati</taxon>
        <taxon>Bacillota</taxon>
        <taxon>Clostridia</taxon>
        <taxon>Lachnospirales</taxon>
        <taxon>Lachnospiraceae</taxon>
        <taxon>Otoolea</taxon>
    </lineage>
</organism>
<name>A0AAW6AR63_CLOSY</name>
<evidence type="ECO:0000313" key="1">
    <source>
        <dbReference type="EMBL" id="MDB1998607.1"/>
    </source>
</evidence>
<proteinExistence type="predicted"/>
<gene>
    <name evidence="1" type="ORF">PM006_00085</name>
</gene>
<evidence type="ECO:0008006" key="3">
    <source>
        <dbReference type="Google" id="ProtNLM"/>
    </source>
</evidence>
<dbReference type="Proteomes" id="UP001300871">
    <property type="component" value="Unassembled WGS sequence"/>
</dbReference>
<dbReference type="AlphaFoldDB" id="A0AAW6AR63"/>
<dbReference type="EMBL" id="JAQLGM010000001">
    <property type="protein sequence ID" value="MDB1998607.1"/>
    <property type="molecule type" value="Genomic_DNA"/>
</dbReference>
<sequence length="163" mass="18752">MGIETEIEQEVAGLLKEKARLFICFESVTEQMMTDSPEDIDRMIECVSKRESLKEQIDDLDMKVREAAGRSRVGSVILKASKNQCNYSELQPGEREIFEAGQELFGIITRIRDMEPQIRKNMESMMSVLKERIKQNKNNSRFTGYMNSMGVQAAKGVLYDKKR</sequence>
<accession>A0AAW6AR63</accession>
<comment type="caution">
    <text evidence="1">The sequence shown here is derived from an EMBL/GenBank/DDBJ whole genome shotgun (WGS) entry which is preliminary data.</text>
</comment>
<protein>
    <recommendedName>
        <fullName evidence="3">FlgN protein</fullName>
    </recommendedName>
</protein>
<reference evidence="1" key="1">
    <citation type="submission" date="2023-01" db="EMBL/GenBank/DDBJ databases">
        <title>Human gut microbiome strain richness.</title>
        <authorList>
            <person name="Chen-Liaw A."/>
        </authorList>
    </citation>
    <scope>NUCLEOTIDE SEQUENCE</scope>
    <source>
        <strain evidence="1">B1_m1001713B170214d0_201011</strain>
    </source>
</reference>
<dbReference type="RefSeq" id="WP_150027661.1">
    <property type="nucleotide sequence ID" value="NZ_JAAIMZ010000002.1"/>
</dbReference>
<dbReference type="GeneID" id="57968576"/>